<dbReference type="RefSeq" id="WP_187255134.1">
    <property type="nucleotide sequence ID" value="NZ_JBHULF010000006.1"/>
</dbReference>
<evidence type="ECO:0000256" key="1">
    <source>
        <dbReference type="SAM" id="SignalP"/>
    </source>
</evidence>
<dbReference type="Gene3D" id="2.60.40.1120">
    <property type="entry name" value="Carboxypeptidase-like, regulatory domain"/>
    <property type="match status" value="1"/>
</dbReference>
<reference evidence="2 3" key="1">
    <citation type="submission" date="2016-07" db="EMBL/GenBank/DDBJ databases">
        <title>Genome analysis of Flavihumibacter stibioxidans YS-17.</title>
        <authorList>
            <person name="Shi K."/>
            <person name="Han Y."/>
            <person name="Wang G."/>
        </authorList>
    </citation>
    <scope>NUCLEOTIDE SEQUENCE [LARGE SCALE GENOMIC DNA]</scope>
    <source>
        <strain evidence="2 3">YS-17</strain>
    </source>
</reference>
<keyword evidence="1" id="KW-0732">Signal</keyword>
<dbReference type="InterPro" id="IPR008969">
    <property type="entry name" value="CarboxyPept-like_regulatory"/>
</dbReference>
<sequence>MQKIFLLVAALIFFSAAYAGTITGYVRDEKGKPLSYASVYVKNGRQGTTSGVNGYYQLSLPPGQYILVAQHVGYARKERTVELSDAAVMVEFVLALQQSSLAEVVVKAGAEDPAYSIIRNAIKKRKDHLEELANFSCEVYTKEQLQLRDFPKKFMGQKVDFEDGDTSKRKILYLSETVSKYSRKPPDKDKLEVLSTRVSGNSNSFGLSLPRIINFYQNNILAEGISPRGFISPISNNALSYYRYRFDGSFWEDGVEVNRIQVIPKRKYEPLFSGYIMITENSWRIHSLQLELLKSSQMEILDTLRIEQLYAPFDNNTWVIRNQVLYPAIKMFGFDATGSSVTVYSKFNLEPDFAPKYFNNTVMKYHEGSNKKTVDYWDSIRPLPLQPEEILDYRRKDSLEQARKDPRYLDSLDRLRNRISITGLLLTGETISRQKKRTIIGINPLIRTVSFNTVEGLSAGLSGTWTKRPDSNNVNKVLVLQPAIRYGFSNGHLNAKLSGSYSFGNKYPSVFSVSAGKYVFQFNNDAPVGPLMNTFSSLLRENNHLKLYEAWFGKLGFRKELNNGFRVSAGIAFQDRMPVANSTDYSWRNYKDRSYTPNYPTDLLTAPMERHQALSWNIGLNWKPGQRYVEFPDRKMNLGSKYPEFHIGLTNGVRGLFGSDVDYLKWETGIRDDLNFKLGGMFQYNFQVGGFLSDNSVGVPDLKHFNGNRMLLATPYLNSFQALPYYRYSNSGGFWAEGHAEHHFNGMLTNKIPGFRQLNWFLVGGANALWLDGNRHYGEVFIGLENILKVFRTDVVWTFDQGRIRGAFVRLSLRGLLDGAD</sequence>
<dbReference type="Proteomes" id="UP000765802">
    <property type="component" value="Unassembled WGS sequence"/>
</dbReference>
<evidence type="ECO:0000313" key="2">
    <source>
        <dbReference type="EMBL" id="MBC6489783.1"/>
    </source>
</evidence>
<accession>A0ABR7M431</accession>
<evidence type="ECO:0000313" key="3">
    <source>
        <dbReference type="Proteomes" id="UP000765802"/>
    </source>
</evidence>
<dbReference type="Pfam" id="PF13715">
    <property type="entry name" value="CarbopepD_reg_2"/>
    <property type="match status" value="1"/>
</dbReference>
<keyword evidence="3" id="KW-1185">Reference proteome</keyword>
<dbReference type="EMBL" id="MBUA01000001">
    <property type="protein sequence ID" value="MBC6489783.1"/>
    <property type="molecule type" value="Genomic_DNA"/>
</dbReference>
<evidence type="ECO:0008006" key="4">
    <source>
        <dbReference type="Google" id="ProtNLM"/>
    </source>
</evidence>
<comment type="caution">
    <text evidence="2">The sequence shown here is derived from an EMBL/GenBank/DDBJ whole genome shotgun (WGS) entry which is preliminary data.</text>
</comment>
<feature type="chain" id="PRO_5047366184" description="Carboxypeptidase-like regulatory domain-containing protein" evidence="1">
    <location>
        <begin position="20"/>
        <end position="821"/>
    </location>
</feature>
<dbReference type="InterPro" id="IPR043741">
    <property type="entry name" value="DUF5686"/>
</dbReference>
<dbReference type="SUPFAM" id="SSF49464">
    <property type="entry name" value="Carboxypeptidase regulatory domain-like"/>
    <property type="match status" value="1"/>
</dbReference>
<name>A0ABR7M431_9BACT</name>
<gene>
    <name evidence="2" type="ORF">BC349_02305</name>
</gene>
<feature type="signal peptide" evidence="1">
    <location>
        <begin position="1"/>
        <end position="19"/>
    </location>
</feature>
<organism evidence="2 3">
    <name type="scientific">Flavihumibacter stibioxidans</name>
    <dbReference type="NCBI Taxonomy" id="1834163"/>
    <lineage>
        <taxon>Bacteria</taxon>
        <taxon>Pseudomonadati</taxon>
        <taxon>Bacteroidota</taxon>
        <taxon>Chitinophagia</taxon>
        <taxon>Chitinophagales</taxon>
        <taxon>Chitinophagaceae</taxon>
        <taxon>Flavihumibacter</taxon>
    </lineage>
</organism>
<protein>
    <recommendedName>
        <fullName evidence="4">Carboxypeptidase-like regulatory domain-containing protein</fullName>
    </recommendedName>
</protein>
<dbReference type="Pfam" id="PF18939">
    <property type="entry name" value="DUF5686"/>
    <property type="match status" value="1"/>
</dbReference>
<proteinExistence type="predicted"/>